<organism evidence="2 3">
    <name type="scientific">Lacticaseibacillus mingshuiensis</name>
    <dbReference type="NCBI Taxonomy" id="2799574"/>
    <lineage>
        <taxon>Bacteria</taxon>
        <taxon>Bacillati</taxon>
        <taxon>Bacillota</taxon>
        <taxon>Bacilli</taxon>
        <taxon>Lactobacillales</taxon>
        <taxon>Lactobacillaceae</taxon>
        <taxon>Lacticaseibacillus</taxon>
    </lineage>
</organism>
<keyword evidence="1" id="KW-1133">Transmembrane helix</keyword>
<proteinExistence type="predicted"/>
<name>A0ABW4CGY8_9LACO</name>
<dbReference type="Proteomes" id="UP001597196">
    <property type="component" value="Unassembled WGS sequence"/>
</dbReference>
<keyword evidence="1" id="KW-0812">Transmembrane</keyword>
<evidence type="ECO:0000313" key="2">
    <source>
        <dbReference type="EMBL" id="MFD1429228.1"/>
    </source>
</evidence>
<comment type="caution">
    <text evidence="2">The sequence shown here is derived from an EMBL/GenBank/DDBJ whole genome shotgun (WGS) entry which is preliminary data.</text>
</comment>
<protein>
    <submittedName>
        <fullName evidence="2">Uncharacterized protein</fullName>
    </submittedName>
</protein>
<evidence type="ECO:0000313" key="3">
    <source>
        <dbReference type="Proteomes" id="UP001597196"/>
    </source>
</evidence>
<accession>A0ABW4CGY8</accession>
<reference evidence="3" key="1">
    <citation type="journal article" date="2019" name="Int. J. Syst. Evol. Microbiol.">
        <title>The Global Catalogue of Microorganisms (GCM) 10K type strain sequencing project: providing services to taxonomists for standard genome sequencing and annotation.</title>
        <authorList>
            <consortium name="The Broad Institute Genomics Platform"/>
            <consortium name="The Broad Institute Genome Sequencing Center for Infectious Disease"/>
            <person name="Wu L."/>
            <person name="Ma J."/>
        </authorList>
    </citation>
    <scope>NUCLEOTIDE SEQUENCE [LARGE SCALE GENOMIC DNA]</scope>
    <source>
        <strain evidence="3">CCM 8980</strain>
    </source>
</reference>
<keyword evidence="3" id="KW-1185">Reference proteome</keyword>
<dbReference type="RefSeq" id="WP_125697434.1">
    <property type="nucleotide sequence ID" value="NZ_BOLQ01000002.1"/>
</dbReference>
<feature type="transmembrane region" description="Helical" evidence="1">
    <location>
        <begin position="20"/>
        <end position="38"/>
    </location>
</feature>
<feature type="transmembrane region" description="Helical" evidence="1">
    <location>
        <begin position="58"/>
        <end position="85"/>
    </location>
</feature>
<dbReference type="EMBL" id="JBHTOC010000003">
    <property type="protein sequence ID" value="MFD1429228.1"/>
    <property type="molecule type" value="Genomic_DNA"/>
</dbReference>
<evidence type="ECO:0000256" key="1">
    <source>
        <dbReference type="SAM" id="Phobius"/>
    </source>
</evidence>
<keyword evidence="1" id="KW-0472">Membrane</keyword>
<gene>
    <name evidence="2" type="ORF">ACFQ4P_03045</name>
</gene>
<sequence length="94" mass="10703">MKQNKAITSSPLSNIPTGPLLAIVFITVVFAAWLAWHFRENYDPKSLIKWYCWYAVPLLILALILHVQVVLVLATWLAGAGILAFRSNHYFYGR</sequence>